<sequence length="431" mass="47262">MEWKAALGGFGLFDQNADLISEAASKSPITSFHSRDTASSTSGPPIKHTMATSLLRCLLQPSRQIAIPLCAGSHLRRFISTWHESELSNPSSNGNTHTSTAATETPSKKEAKRKPKSRFTQNNTGNTHNKGAANSKNDPLAQNDSSVQHNPDLYRLFFRSPDKIRSLEDAQVFVSHIKTHYGPLTQYQFSRCPETKKYFGYGFLTFKHKESLDKALQDGYIRVGLKDFELIRSGHMPFKRGVLHKNYGFSGFNNLEELRAKKAAHQQQLQTIGSVEEGTDASSATLPLSSNPTTTRTTTSSTTATVTATFTESTSEGSQTSEPFVSALNSTSSTTFTPTDSSSTPLQQQQQQQQPSSSPADSTSSKPFFVPLRKRGMVQLWKTIPDEIERAERTSKQSKDGEEQSEDSPLLPSSKDMAAQAVVGDGLDKNA</sequence>
<dbReference type="InterPro" id="IPR000504">
    <property type="entry name" value="RRM_dom"/>
</dbReference>
<evidence type="ECO:0000313" key="3">
    <source>
        <dbReference type="EMBL" id="KAG9322523.1"/>
    </source>
</evidence>
<feature type="region of interest" description="Disordered" evidence="1">
    <location>
        <begin position="27"/>
        <end position="47"/>
    </location>
</feature>
<feature type="compositionally biased region" description="Polar residues" evidence="1">
    <location>
        <begin position="27"/>
        <end position="43"/>
    </location>
</feature>
<dbReference type="Proteomes" id="UP000717515">
    <property type="component" value="Unassembled WGS sequence"/>
</dbReference>
<feature type="domain" description="RRM" evidence="2">
    <location>
        <begin position="180"/>
        <end position="218"/>
    </location>
</feature>
<feature type="compositionally biased region" description="Low complexity" evidence="1">
    <location>
        <begin position="281"/>
        <end position="322"/>
    </location>
</feature>
<organism evidence="3 4">
    <name type="scientific">Mortierella alpina</name>
    <name type="common">Oleaginous fungus</name>
    <name type="synonym">Mortierella renispora</name>
    <dbReference type="NCBI Taxonomy" id="64518"/>
    <lineage>
        <taxon>Eukaryota</taxon>
        <taxon>Fungi</taxon>
        <taxon>Fungi incertae sedis</taxon>
        <taxon>Mucoromycota</taxon>
        <taxon>Mortierellomycotina</taxon>
        <taxon>Mortierellomycetes</taxon>
        <taxon>Mortierellales</taxon>
        <taxon>Mortierellaceae</taxon>
        <taxon>Mortierella</taxon>
    </lineage>
</organism>
<evidence type="ECO:0000256" key="1">
    <source>
        <dbReference type="SAM" id="MobiDB-lite"/>
    </source>
</evidence>
<dbReference type="Gene3D" id="3.30.70.330">
    <property type="match status" value="1"/>
</dbReference>
<feature type="compositionally biased region" description="Low complexity" evidence="1">
    <location>
        <begin position="330"/>
        <end position="365"/>
    </location>
</feature>
<dbReference type="EMBL" id="JAIFTL010000142">
    <property type="protein sequence ID" value="KAG9322523.1"/>
    <property type="molecule type" value="Genomic_DNA"/>
</dbReference>
<evidence type="ECO:0000259" key="2">
    <source>
        <dbReference type="Pfam" id="PF00076"/>
    </source>
</evidence>
<accession>A0A9P8CVY9</accession>
<feature type="region of interest" description="Disordered" evidence="1">
    <location>
        <begin position="85"/>
        <end position="145"/>
    </location>
</feature>
<feature type="compositionally biased region" description="Polar residues" evidence="1">
    <location>
        <begin position="87"/>
        <end position="105"/>
    </location>
</feature>
<dbReference type="AlphaFoldDB" id="A0A9P8CVY9"/>
<name>A0A9P8CVY9_MORAP</name>
<dbReference type="InterPro" id="IPR012677">
    <property type="entry name" value="Nucleotide-bd_a/b_plait_sf"/>
</dbReference>
<gene>
    <name evidence="3" type="ORF">KVV02_001265</name>
</gene>
<dbReference type="SUPFAM" id="SSF54928">
    <property type="entry name" value="RNA-binding domain, RBD"/>
    <property type="match status" value="1"/>
</dbReference>
<feature type="compositionally biased region" description="Basic and acidic residues" evidence="1">
    <location>
        <begin position="384"/>
        <end position="402"/>
    </location>
</feature>
<comment type="caution">
    <text evidence="3">The sequence shown here is derived from an EMBL/GenBank/DDBJ whole genome shotgun (WGS) entry which is preliminary data.</text>
</comment>
<reference evidence="3" key="1">
    <citation type="submission" date="2021-07" db="EMBL/GenBank/DDBJ databases">
        <title>Draft genome of Mortierella alpina, strain LL118, isolated from an aspen leaf litter sample.</title>
        <authorList>
            <person name="Yang S."/>
            <person name="Vinatzer B.A."/>
        </authorList>
    </citation>
    <scope>NUCLEOTIDE SEQUENCE</scope>
    <source>
        <strain evidence="3">LL118</strain>
    </source>
</reference>
<dbReference type="GO" id="GO:0003723">
    <property type="term" value="F:RNA binding"/>
    <property type="evidence" value="ECO:0007669"/>
    <property type="project" value="InterPro"/>
</dbReference>
<feature type="region of interest" description="Disordered" evidence="1">
    <location>
        <begin position="274"/>
        <end position="371"/>
    </location>
</feature>
<evidence type="ECO:0000313" key="4">
    <source>
        <dbReference type="Proteomes" id="UP000717515"/>
    </source>
</evidence>
<feature type="region of interest" description="Disordered" evidence="1">
    <location>
        <begin position="383"/>
        <end position="431"/>
    </location>
</feature>
<feature type="compositionally biased region" description="Polar residues" evidence="1">
    <location>
        <begin position="118"/>
        <end position="145"/>
    </location>
</feature>
<proteinExistence type="predicted"/>
<dbReference type="Pfam" id="PF00076">
    <property type="entry name" value="RRM_1"/>
    <property type="match status" value="1"/>
</dbReference>
<protein>
    <recommendedName>
        <fullName evidence="2">RRM domain-containing protein</fullName>
    </recommendedName>
</protein>
<dbReference type="InterPro" id="IPR035979">
    <property type="entry name" value="RBD_domain_sf"/>
</dbReference>